<protein>
    <submittedName>
        <fullName evidence="1">Uncharacterized protein</fullName>
    </submittedName>
</protein>
<feature type="non-terminal residue" evidence="1">
    <location>
        <position position="403"/>
    </location>
</feature>
<gene>
    <name evidence="1" type="ORF">LTS18_006636</name>
</gene>
<dbReference type="Proteomes" id="UP001186974">
    <property type="component" value="Unassembled WGS sequence"/>
</dbReference>
<sequence length="403" mass="44688">MSNQNTPESRARGINRNDSKNPHTTCHGITSSGRPCRRSIAAMVADLDSSDEESSVVAVIDDDDNGTHITALYCWQHKDQAEAGTVKRKNTKVLKLNHKDSLETVFQQMGLQPSEIGSVIGSMKQKPKPIINTRERSPRAAWAPPSRLQEGHTARESHRWRHDMHEPEEGFLSEPKVTVEDQSRRMRPESPEKQSLPERVAQTRHEKRREHEVPRSRAPKKRSSFLSLLCHCGSTEPEMEPARSARPSRKHAAAAQGLYSERRTSERPSKHPGKRPSMPLPTNSGSNIRLGSTHRRSQSGDSSIRTEEAKSSVRYPVVRKPVGGRMDEALVSPDTLTPIRPPLAHAQTQPEIPNTSFNQSPSTRMESAPGDARRTTSSNTSNAISMIPPGASVKAASDFLAEM</sequence>
<keyword evidence="2" id="KW-1185">Reference proteome</keyword>
<name>A0ACC3DQA5_9PEZI</name>
<evidence type="ECO:0000313" key="1">
    <source>
        <dbReference type="EMBL" id="KAK3078780.1"/>
    </source>
</evidence>
<proteinExistence type="predicted"/>
<organism evidence="1 2">
    <name type="scientific">Coniosporium uncinatum</name>
    <dbReference type="NCBI Taxonomy" id="93489"/>
    <lineage>
        <taxon>Eukaryota</taxon>
        <taxon>Fungi</taxon>
        <taxon>Dikarya</taxon>
        <taxon>Ascomycota</taxon>
        <taxon>Pezizomycotina</taxon>
        <taxon>Dothideomycetes</taxon>
        <taxon>Dothideomycetes incertae sedis</taxon>
        <taxon>Coniosporium</taxon>
    </lineage>
</organism>
<reference evidence="1" key="1">
    <citation type="submission" date="2024-09" db="EMBL/GenBank/DDBJ databases">
        <title>Black Yeasts Isolated from many extreme environments.</title>
        <authorList>
            <person name="Coleine C."/>
            <person name="Stajich J.E."/>
            <person name="Selbmann L."/>
        </authorList>
    </citation>
    <scope>NUCLEOTIDE SEQUENCE</scope>
    <source>
        <strain evidence="1">CCFEE 5737</strain>
    </source>
</reference>
<dbReference type="EMBL" id="JAWDJW010001618">
    <property type="protein sequence ID" value="KAK3078780.1"/>
    <property type="molecule type" value="Genomic_DNA"/>
</dbReference>
<evidence type="ECO:0000313" key="2">
    <source>
        <dbReference type="Proteomes" id="UP001186974"/>
    </source>
</evidence>
<accession>A0ACC3DQA5</accession>
<comment type="caution">
    <text evidence="1">The sequence shown here is derived from an EMBL/GenBank/DDBJ whole genome shotgun (WGS) entry which is preliminary data.</text>
</comment>